<name>A0ABS1XNB9_9ACTN</name>
<dbReference type="PROSITE" id="PS51352">
    <property type="entry name" value="THIOREDOXIN_2"/>
    <property type="match status" value="1"/>
</dbReference>
<dbReference type="InterPro" id="IPR036249">
    <property type="entry name" value="Thioredoxin-like_sf"/>
</dbReference>
<evidence type="ECO:0000256" key="5">
    <source>
        <dbReference type="ARBA" id="ARBA00023284"/>
    </source>
</evidence>
<feature type="domain" description="Thioredoxin" evidence="6">
    <location>
        <begin position="38"/>
        <end position="203"/>
    </location>
</feature>
<dbReference type="RefSeq" id="WP_203173181.1">
    <property type="nucleotide sequence ID" value="NZ_JAEVHM010000003.1"/>
</dbReference>
<organism evidence="7 8">
    <name type="scientific">Micromonospora parastrephiae</name>
    <dbReference type="NCBI Taxonomy" id="2806101"/>
    <lineage>
        <taxon>Bacteria</taxon>
        <taxon>Bacillati</taxon>
        <taxon>Actinomycetota</taxon>
        <taxon>Actinomycetes</taxon>
        <taxon>Micromonosporales</taxon>
        <taxon>Micromonosporaceae</taxon>
        <taxon>Micromonospora</taxon>
    </lineage>
</organism>
<proteinExistence type="predicted"/>
<evidence type="ECO:0000256" key="3">
    <source>
        <dbReference type="ARBA" id="ARBA00023002"/>
    </source>
</evidence>
<evidence type="ECO:0000256" key="1">
    <source>
        <dbReference type="ARBA" id="ARBA00022559"/>
    </source>
</evidence>
<dbReference type="Gene3D" id="3.40.30.10">
    <property type="entry name" value="Glutaredoxin"/>
    <property type="match status" value="1"/>
</dbReference>
<accession>A0ABS1XNB9</accession>
<sequence>MDLKVPLRGLQAHRRIDERRRQPIRRLSMEQDVTESVAVVGTVLPGLSLPATSGGRLAVDRAPKGSRYLVLYGYPRISSPDIQMPESWATIPGAVGCTAESCRFRDLDRDFAASDAEIIGVSTQSRKEQQAAVARLRLPFPLVSDEDLEFTRALRLPTFTVAGSTMLRRQTLVVEQGRIAQVFHPIEDPGSHPHDVLQWIRGR</sequence>
<dbReference type="InterPro" id="IPR013740">
    <property type="entry name" value="Redoxin"/>
</dbReference>
<dbReference type="PANTHER" id="PTHR42801">
    <property type="entry name" value="THIOREDOXIN-DEPENDENT PEROXIDE REDUCTASE"/>
    <property type="match status" value="1"/>
</dbReference>
<comment type="caution">
    <text evidence="7">The sequence shown here is derived from an EMBL/GenBank/DDBJ whole genome shotgun (WGS) entry which is preliminary data.</text>
</comment>
<reference evidence="7 8" key="1">
    <citation type="submission" date="2021-01" db="EMBL/GenBank/DDBJ databases">
        <title>Draft genome sequence of Micromonospora sp. strain STR1_7.</title>
        <authorList>
            <person name="Karlyshev A."/>
            <person name="Jawad R."/>
        </authorList>
    </citation>
    <scope>NUCLEOTIDE SEQUENCE [LARGE SCALE GENOMIC DNA]</scope>
    <source>
        <strain evidence="7 8">STR1-7</strain>
    </source>
</reference>
<keyword evidence="1" id="KW-0575">Peroxidase</keyword>
<dbReference type="SUPFAM" id="SSF52833">
    <property type="entry name" value="Thioredoxin-like"/>
    <property type="match status" value="1"/>
</dbReference>
<evidence type="ECO:0000256" key="4">
    <source>
        <dbReference type="ARBA" id="ARBA00023157"/>
    </source>
</evidence>
<keyword evidence="5" id="KW-0676">Redox-active center</keyword>
<dbReference type="Pfam" id="PF08534">
    <property type="entry name" value="Redoxin"/>
    <property type="match status" value="1"/>
</dbReference>
<evidence type="ECO:0000313" key="7">
    <source>
        <dbReference type="EMBL" id="MBM0230694.1"/>
    </source>
</evidence>
<evidence type="ECO:0000259" key="6">
    <source>
        <dbReference type="PROSITE" id="PS51352"/>
    </source>
</evidence>
<dbReference type="CDD" id="cd03017">
    <property type="entry name" value="PRX_BCP"/>
    <property type="match status" value="1"/>
</dbReference>
<dbReference type="Proteomes" id="UP000601027">
    <property type="component" value="Unassembled WGS sequence"/>
</dbReference>
<protein>
    <submittedName>
        <fullName evidence="7">Peroxiredoxin</fullName>
    </submittedName>
</protein>
<keyword evidence="4" id="KW-1015">Disulfide bond</keyword>
<keyword evidence="8" id="KW-1185">Reference proteome</keyword>
<keyword evidence="2" id="KW-0049">Antioxidant</keyword>
<keyword evidence="3" id="KW-0560">Oxidoreductase</keyword>
<dbReference type="EMBL" id="JAEVHM010000003">
    <property type="protein sequence ID" value="MBM0230694.1"/>
    <property type="molecule type" value="Genomic_DNA"/>
</dbReference>
<evidence type="ECO:0000313" key="8">
    <source>
        <dbReference type="Proteomes" id="UP000601027"/>
    </source>
</evidence>
<dbReference type="PANTHER" id="PTHR42801:SF21">
    <property type="entry name" value="BCPB PROTEIN"/>
    <property type="match status" value="1"/>
</dbReference>
<dbReference type="InterPro" id="IPR050924">
    <property type="entry name" value="Peroxiredoxin_BCP/PrxQ"/>
</dbReference>
<dbReference type="InterPro" id="IPR013766">
    <property type="entry name" value="Thioredoxin_domain"/>
</dbReference>
<evidence type="ECO:0000256" key="2">
    <source>
        <dbReference type="ARBA" id="ARBA00022862"/>
    </source>
</evidence>
<gene>
    <name evidence="7" type="ORF">JNW91_01645</name>
</gene>